<dbReference type="AlphaFoldDB" id="A0A6A5KBE7"/>
<feature type="non-terminal residue" evidence="1">
    <location>
        <position position="1"/>
    </location>
</feature>
<dbReference type="Proteomes" id="UP000800040">
    <property type="component" value="Unassembled WGS sequence"/>
</dbReference>
<protein>
    <submittedName>
        <fullName evidence="1">Uncharacterized protein</fullName>
    </submittedName>
</protein>
<organism evidence="1 2">
    <name type="scientific">Decorospora gaudefroyi</name>
    <dbReference type="NCBI Taxonomy" id="184978"/>
    <lineage>
        <taxon>Eukaryota</taxon>
        <taxon>Fungi</taxon>
        <taxon>Dikarya</taxon>
        <taxon>Ascomycota</taxon>
        <taxon>Pezizomycotina</taxon>
        <taxon>Dothideomycetes</taxon>
        <taxon>Pleosporomycetidae</taxon>
        <taxon>Pleosporales</taxon>
        <taxon>Pleosporineae</taxon>
        <taxon>Pleosporaceae</taxon>
        <taxon>Decorospora</taxon>
    </lineage>
</organism>
<evidence type="ECO:0000313" key="1">
    <source>
        <dbReference type="EMBL" id="KAF1831764.1"/>
    </source>
</evidence>
<sequence>TQQAFPPPLPNHLSADYSPALAMMQSWQADVLRIDKEHLRKRQQAHAQDPT</sequence>
<proteinExistence type="predicted"/>
<accession>A0A6A5KBE7</accession>
<name>A0A6A5KBE7_9PLEO</name>
<keyword evidence="2" id="KW-1185">Reference proteome</keyword>
<feature type="non-terminal residue" evidence="1">
    <location>
        <position position="51"/>
    </location>
</feature>
<dbReference type="OrthoDB" id="3688608at2759"/>
<evidence type="ECO:0000313" key="2">
    <source>
        <dbReference type="Proteomes" id="UP000800040"/>
    </source>
</evidence>
<reference evidence="1" key="1">
    <citation type="submission" date="2020-01" db="EMBL/GenBank/DDBJ databases">
        <authorList>
            <consortium name="DOE Joint Genome Institute"/>
            <person name="Haridas S."/>
            <person name="Albert R."/>
            <person name="Binder M."/>
            <person name="Bloem J."/>
            <person name="Labutti K."/>
            <person name="Salamov A."/>
            <person name="Andreopoulos B."/>
            <person name="Baker S.E."/>
            <person name="Barry K."/>
            <person name="Bills G."/>
            <person name="Bluhm B.H."/>
            <person name="Cannon C."/>
            <person name="Castanera R."/>
            <person name="Culley D.E."/>
            <person name="Daum C."/>
            <person name="Ezra D."/>
            <person name="Gonzalez J.B."/>
            <person name="Henrissat B."/>
            <person name="Kuo A."/>
            <person name="Liang C."/>
            <person name="Lipzen A."/>
            <person name="Lutzoni F."/>
            <person name="Magnuson J."/>
            <person name="Mondo S."/>
            <person name="Nolan M."/>
            <person name="Ohm R."/>
            <person name="Pangilinan J."/>
            <person name="Park H.-J."/>
            <person name="Ramirez L."/>
            <person name="Alfaro M."/>
            <person name="Sun H."/>
            <person name="Tritt A."/>
            <person name="Yoshinaga Y."/>
            <person name="Zwiers L.-H."/>
            <person name="Turgeon B.G."/>
            <person name="Goodwin S.B."/>
            <person name="Spatafora J.W."/>
            <person name="Crous P.W."/>
            <person name="Grigoriev I.V."/>
        </authorList>
    </citation>
    <scope>NUCLEOTIDE SEQUENCE</scope>
    <source>
        <strain evidence="1">P77</strain>
    </source>
</reference>
<gene>
    <name evidence="1" type="ORF">BDW02DRAFT_480717</name>
</gene>
<dbReference type="EMBL" id="ML975355">
    <property type="protein sequence ID" value="KAF1831764.1"/>
    <property type="molecule type" value="Genomic_DNA"/>
</dbReference>